<gene>
    <name evidence="1" type="ORF">SPHA_63851</name>
</gene>
<keyword evidence="2" id="KW-1185">Reference proteome</keyword>
<dbReference type="Pfam" id="PF08584">
    <property type="entry name" value="Ribonuc_P_40"/>
    <property type="match status" value="1"/>
</dbReference>
<dbReference type="GO" id="GO:0004526">
    <property type="term" value="F:ribonuclease P activity"/>
    <property type="evidence" value="ECO:0007669"/>
    <property type="project" value="UniProtKB-EC"/>
</dbReference>
<evidence type="ECO:0000313" key="1">
    <source>
        <dbReference type="EMBL" id="CAE1312649.1"/>
    </source>
</evidence>
<organism evidence="1 2">
    <name type="scientific">Acanthosepion pharaonis</name>
    <name type="common">Pharaoh cuttlefish</name>
    <name type="synonym">Sepia pharaonis</name>
    <dbReference type="NCBI Taxonomy" id="158019"/>
    <lineage>
        <taxon>Eukaryota</taxon>
        <taxon>Metazoa</taxon>
        <taxon>Spiralia</taxon>
        <taxon>Lophotrochozoa</taxon>
        <taxon>Mollusca</taxon>
        <taxon>Cephalopoda</taxon>
        <taxon>Coleoidea</taxon>
        <taxon>Decapodiformes</taxon>
        <taxon>Sepiida</taxon>
        <taxon>Sepiina</taxon>
        <taxon>Sepiidae</taxon>
        <taxon>Acanthosepion</taxon>
    </lineage>
</organism>
<dbReference type="GO" id="GO:0030681">
    <property type="term" value="C:multimeric ribonuclease P complex"/>
    <property type="evidence" value="ECO:0007669"/>
    <property type="project" value="TreeGrafter"/>
</dbReference>
<reference evidence="1" key="1">
    <citation type="submission" date="2021-01" db="EMBL/GenBank/DDBJ databases">
        <authorList>
            <person name="Li R."/>
            <person name="Bekaert M."/>
        </authorList>
    </citation>
    <scope>NUCLEOTIDE SEQUENCE</scope>
    <source>
        <strain evidence="1">Farmed</strain>
    </source>
</reference>
<sequence length="289" mass="33005">MAATMSNSFRSGKLIVDISNFADKNNKCNKVVLSHYFNFSVGIIIPGFQEIPKSLKKTLQDSMSVHFVKLVPLSLLVSPIFLDNFCKKGHLYMMSHGTKIDTEDCIVILPSGKLIMNLTKDTYERLGLEGKKSQFHSIRNDRYVVVINMLNPSFVPGKNYYERVKWSFTDRLNLCYNMLVSWIPHNCDISSSISAYFEMNDLLSVPVGLKCKTNTYTDLPFPVINSKEPNDSIESCDYEELFDWLGSISCDCINSDDPDGFLPLYKISDQIPFFFLNSLEVWIFSLKIN</sequence>
<accession>A0A812E054</accession>
<keyword evidence="1" id="KW-0378">Hydrolase</keyword>
<dbReference type="GO" id="GO:0000171">
    <property type="term" value="F:ribonuclease MRP activity"/>
    <property type="evidence" value="ECO:0007669"/>
    <property type="project" value="TreeGrafter"/>
</dbReference>
<dbReference type="GO" id="GO:0001682">
    <property type="term" value="P:tRNA 5'-leader removal"/>
    <property type="evidence" value="ECO:0007669"/>
    <property type="project" value="InterPro"/>
</dbReference>
<name>A0A812E054_ACAPH</name>
<dbReference type="InterPro" id="IPR013893">
    <property type="entry name" value="RNase_P_Rpp40"/>
</dbReference>
<evidence type="ECO:0000313" key="2">
    <source>
        <dbReference type="Proteomes" id="UP000597762"/>
    </source>
</evidence>
<dbReference type="EMBL" id="CAHIKZ030004588">
    <property type="protein sequence ID" value="CAE1312649.1"/>
    <property type="molecule type" value="Genomic_DNA"/>
</dbReference>
<dbReference type="AlphaFoldDB" id="A0A812E054"/>
<dbReference type="Proteomes" id="UP000597762">
    <property type="component" value="Unassembled WGS sequence"/>
</dbReference>
<comment type="caution">
    <text evidence="1">The sequence shown here is derived from an EMBL/GenBank/DDBJ whole genome shotgun (WGS) entry which is preliminary data.</text>
</comment>
<proteinExistence type="predicted"/>
<dbReference type="PANTHER" id="PTHR15396:SF1">
    <property type="entry name" value="RIBONUCLEASE P PROTEIN SUBUNIT P40"/>
    <property type="match status" value="1"/>
</dbReference>
<dbReference type="EC" id="3.1.26.5" evidence="1"/>
<protein>
    <submittedName>
        <fullName evidence="1">RPP40</fullName>
        <ecNumber evidence="1">3.1.26.5</ecNumber>
    </submittedName>
</protein>
<dbReference type="OrthoDB" id="63112at2759"/>
<dbReference type="PANTHER" id="PTHR15396">
    <property type="entry name" value="RIBONUCLEASE P PROTEIN SUBUNIT P40"/>
    <property type="match status" value="1"/>
</dbReference>
<dbReference type="GO" id="GO:0000447">
    <property type="term" value="P:endonucleolytic cleavage in ITS1 to separate SSU-rRNA from 5.8S rRNA and LSU-rRNA from tricistronic rRNA transcript (SSU-rRNA, 5.8S rRNA, LSU-rRNA)"/>
    <property type="evidence" value="ECO:0007669"/>
    <property type="project" value="TreeGrafter"/>
</dbReference>
<dbReference type="GO" id="GO:0000172">
    <property type="term" value="C:ribonuclease MRP complex"/>
    <property type="evidence" value="ECO:0007669"/>
    <property type="project" value="TreeGrafter"/>
</dbReference>